<keyword evidence="3" id="KW-1185">Reference proteome</keyword>
<evidence type="ECO:0000256" key="1">
    <source>
        <dbReference type="SAM" id="MobiDB-lite"/>
    </source>
</evidence>
<evidence type="ECO:0000313" key="2">
    <source>
        <dbReference type="EMBL" id="KAF5242338.1"/>
    </source>
</evidence>
<sequence>MDTEKVRLKGLFYTAIARFLFRNPDRQDRLTPETIGDIAATWELGSEITIAHVEPGHPDCPPTMDPDNPGCIILSSVREQEKASRENMAMYGSENPNNDVLGDGSEDEGANSSDVQMVDTPGSTARHRKRKRDNELTSISTV</sequence>
<gene>
    <name evidence="2" type="ORF">FAUST_3349</name>
</gene>
<comment type="caution">
    <text evidence="2">The sequence shown here is derived from an EMBL/GenBank/DDBJ whole genome shotgun (WGS) entry which is preliminary data.</text>
</comment>
<name>A0AAN6C4Z4_FUSAU</name>
<reference evidence="2 3" key="1">
    <citation type="submission" date="2020-02" db="EMBL/GenBank/DDBJ databases">
        <title>Identification and distribution of gene clusters putatively required for synthesis of sphingolipid metabolism inhibitors in phylogenetically diverse species of the filamentous fungus Fusarium.</title>
        <authorList>
            <person name="Kim H.-S."/>
            <person name="Busman M."/>
            <person name="Brown D.W."/>
            <person name="Divon H."/>
            <person name="Uhlig S."/>
            <person name="Proctor R.H."/>
        </authorList>
    </citation>
    <scope>NUCLEOTIDE SEQUENCE [LARGE SCALE GENOMIC DNA]</scope>
    <source>
        <strain evidence="2 3">NRRL 2903</strain>
    </source>
</reference>
<dbReference type="Proteomes" id="UP000537989">
    <property type="component" value="Unassembled WGS sequence"/>
</dbReference>
<organism evidence="2 3">
    <name type="scientific">Fusarium austroamericanum</name>
    <dbReference type="NCBI Taxonomy" id="282268"/>
    <lineage>
        <taxon>Eukaryota</taxon>
        <taxon>Fungi</taxon>
        <taxon>Dikarya</taxon>
        <taxon>Ascomycota</taxon>
        <taxon>Pezizomycotina</taxon>
        <taxon>Sordariomycetes</taxon>
        <taxon>Hypocreomycetidae</taxon>
        <taxon>Hypocreales</taxon>
        <taxon>Nectriaceae</taxon>
        <taxon>Fusarium</taxon>
    </lineage>
</organism>
<protein>
    <submittedName>
        <fullName evidence="2">Uncharacterized protein</fullName>
    </submittedName>
</protein>
<evidence type="ECO:0000313" key="3">
    <source>
        <dbReference type="Proteomes" id="UP000537989"/>
    </source>
</evidence>
<accession>A0AAN6C4Z4</accession>
<dbReference type="AlphaFoldDB" id="A0AAN6C4Z4"/>
<proteinExistence type="predicted"/>
<feature type="region of interest" description="Disordered" evidence="1">
    <location>
        <begin position="81"/>
        <end position="142"/>
    </location>
</feature>
<dbReference type="EMBL" id="JAAMOD010000082">
    <property type="protein sequence ID" value="KAF5242338.1"/>
    <property type="molecule type" value="Genomic_DNA"/>
</dbReference>